<accession>A0AAD9SF13</accession>
<evidence type="ECO:0000313" key="9">
    <source>
        <dbReference type="Proteomes" id="UP001265746"/>
    </source>
</evidence>
<dbReference type="InterPro" id="IPR036396">
    <property type="entry name" value="Cyt_P450_sf"/>
</dbReference>
<dbReference type="Proteomes" id="UP001265746">
    <property type="component" value="Unassembled WGS sequence"/>
</dbReference>
<keyword evidence="7" id="KW-0503">Monooxygenase</keyword>
<organism evidence="8 9">
    <name type="scientific">Phomopsis amygdali</name>
    <name type="common">Fusicoccum amygdali</name>
    <dbReference type="NCBI Taxonomy" id="1214568"/>
    <lineage>
        <taxon>Eukaryota</taxon>
        <taxon>Fungi</taxon>
        <taxon>Dikarya</taxon>
        <taxon>Ascomycota</taxon>
        <taxon>Pezizomycotina</taxon>
        <taxon>Sordariomycetes</taxon>
        <taxon>Sordariomycetidae</taxon>
        <taxon>Diaporthales</taxon>
        <taxon>Diaporthaceae</taxon>
        <taxon>Diaporthe</taxon>
    </lineage>
</organism>
<proteinExistence type="inferred from homology"/>
<keyword evidence="4" id="KW-0479">Metal-binding</keyword>
<dbReference type="PANTHER" id="PTHR46206:SF6">
    <property type="entry name" value="CYTOCHROME P450 MONOOXYGENASE AN1598-RELATED"/>
    <property type="match status" value="1"/>
</dbReference>
<evidence type="ECO:0000256" key="3">
    <source>
        <dbReference type="ARBA" id="ARBA00010617"/>
    </source>
</evidence>
<dbReference type="InterPro" id="IPR001128">
    <property type="entry name" value="Cyt_P450"/>
</dbReference>
<keyword evidence="6" id="KW-0408">Iron</keyword>
<dbReference type="GO" id="GO:0004497">
    <property type="term" value="F:monooxygenase activity"/>
    <property type="evidence" value="ECO:0007669"/>
    <property type="project" value="UniProtKB-KW"/>
</dbReference>
<comment type="subcellular location">
    <subcellularLocation>
        <location evidence="2">Membrane</location>
        <topology evidence="2">Single-pass membrane protein</topology>
    </subcellularLocation>
</comment>
<name>A0AAD9SF13_PHOAM</name>
<dbReference type="AlphaFoldDB" id="A0AAD9SF13"/>
<comment type="cofactor">
    <cofactor evidence="1">
        <name>heme</name>
        <dbReference type="ChEBI" id="CHEBI:30413"/>
    </cofactor>
</comment>
<dbReference type="Pfam" id="PF00067">
    <property type="entry name" value="p450"/>
    <property type="match status" value="1"/>
</dbReference>
<dbReference type="SUPFAM" id="SSF48264">
    <property type="entry name" value="Cytochrome P450"/>
    <property type="match status" value="1"/>
</dbReference>
<evidence type="ECO:0000256" key="7">
    <source>
        <dbReference type="ARBA" id="ARBA00023033"/>
    </source>
</evidence>
<dbReference type="GO" id="GO:0020037">
    <property type="term" value="F:heme binding"/>
    <property type="evidence" value="ECO:0007669"/>
    <property type="project" value="InterPro"/>
</dbReference>
<comment type="caution">
    <text evidence="8">The sequence shown here is derived from an EMBL/GenBank/DDBJ whole genome shotgun (WGS) entry which is preliminary data.</text>
</comment>
<evidence type="ECO:0000256" key="5">
    <source>
        <dbReference type="ARBA" id="ARBA00023002"/>
    </source>
</evidence>
<gene>
    <name evidence="8" type="ORF">N8I77_005426</name>
</gene>
<dbReference type="GO" id="GO:0016020">
    <property type="term" value="C:membrane"/>
    <property type="evidence" value="ECO:0007669"/>
    <property type="project" value="UniProtKB-SubCell"/>
</dbReference>
<evidence type="ECO:0000256" key="2">
    <source>
        <dbReference type="ARBA" id="ARBA00004167"/>
    </source>
</evidence>
<evidence type="ECO:0000256" key="1">
    <source>
        <dbReference type="ARBA" id="ARBA00001971"/>
    </source>
</evidence>
<keyword evidence="9" id="KW-1185">Reference proteome</keyword>
<evidence type="ECO:0000256" key="4">
    <source>
        <dbReference type="ARBA" id="ARBA00022723"/>
    </source>
</evidence>
<sequence length="402" mass="45150">MGLALPSRVWMRQDSAKAAFEAVLGPQGNSKDWTTVSLWGTVQSIVALMIASDLLGPELGTDTRWLKATHRLDRAMMVGVVGSDYTPRILRPLVAPIVFLPAKLVDWYMQSLVRPTVERELKVYEAKEVKEADGGHNSSDDIISTIVQDGGVGTGTVCHRSIKEKFPLTEWLLDRYQSVDGRLSRLLRDYMVIASEAAVSPSGRLYFMLADLATRPDLVQELRDEVERNKDEFGHLPLGYLAELRKMDSSMLESAQAAESRYLALFRRVQKPLKLSIGPELPPGTLICVDKYHFAKSQTEYEDVEEMDPLRFYRMRQKPGHEEMHQFAMPGPNNTIWGNGTQACPGRAFASITINVVLAHLLTHYDIQLLPGGANEPKRYSMPNGSSSPDIMSKIMIRDRFR</sequence>
<dbReference type="CDD" id="cd11041">
    <property type="entry name" value="CYP503A1-like"/>
    <property type="match status" value="1"/>
</dbReference>
<dbReference type="EMBL" id="JAUJFL010000003">
    <property type="protein sequence ID" value="KAK2606695.1"/>
    <property type="molecule type" value="Genomic_DNA"/>
</dbReference>
<dbReference type="GO" id="GO:0016705">
    <property type="term" value="F:oxidoreductase activity, acting on paired donors, with incorporation or reduction of molecular oxygen"/>
    <property type="evidence" value="ECO:0007669"/>
    <property type="project" value="InterPro"/>
</dbReference>
<keyword evidence="5" id="KW-0560">Oxidoreductase</keyword>
<dbReference type="PANTHER" id="PTHR46206">
    <property type="entry name" value="CYTOCHROME P450"/>
    <property type="match status" value="1"/>
</dbReference>
<comment type="similarity">
    <text evidence="3">Belongs to the cytochrome P450 family.</text>
</comment>
<reference evidence="8" key="1">
    <citation type="submission" date="2023-06" db="EMBL/GenBank/DDBJ databases">
        <authorList>
            <person name="Noh H."/>
        </authorList>
    </citation>
    <scope>NUCLEOTIDE SEQUENCE</scope>
    <source>
        <strain evidence="8">DUCC20226</strain>
    </source>
</reference>
<evidence type="ECO:0000313" key="8">
    <source>
        <dbReference type="EMBL" id="KAK2606695.1"/>
    </source>
</evidence>
<protein>
    <submittedName>
        <fullName evidence="8">Uncharacterized protein</fullName>
    </submittedName>
</protein>
<dbReference type="GO" id="GO:0005506">
    <property type="term" value="F:iron ion binding"/>
    <property type="evidence" value="ECO:0007669"/>
    <property type="project" value="InterPro"/>
</dbReference>
<evidence type="ECO:0000256" key="6">
    <source>
        <dbReference type="ARBA" id="ARBA00023004"/>
    </source>
</evidence>
<dbReference type="Gene3D" id="1.10.630.10">
    <property type="entry name" value="Cytochrome P450"/>
    <property type="match status" value="1"/>
</dbReference>